<dbReference type="SMART" id="SM00408">
    <property type="entry name" value="IGc2"/>
    <property type="match status" value="4"/>
</dbReference>
<sequence>MVIFDERFRWIFLFCAILYVSMSGLKSFELNDEDIPLHFTSESSYLIVAEGEQVLLPCKTNVFSEALVSWYKDDIRIAENLTFSFRLRSASREDAGYYHCVVKTTYGGIRSQKVKLEIGYLDPPSKIKARSFIEVTLDQAVIIWPGSLDQDKRKQPFQLERRNGLWKSVFNPIDETNKALPPSYYLQAVPFPQAIWTINNAPIPSTLNIFVSQLEQAIVLLNIDKEMDSKVIRARLINGYGRANSEVFSQTHIIQVKDPPLNMATNSLDLVLPPKDVSLTLKDDQPGTAVFECVFNARPAHALRVQWFKSTLNGKHEPINPSNVISSSTKMSTSSNSNNNNQIIYKFDTSGLNRTLIISNILPSVIPSDYFQQTNQKGIYSEEYTCHAYLNDYNGNSVFDMNKFMLDDSQFTTSVLSSPSSTNSAINLYQRISPISTTARLKLYLPPKVKFPPNLIMSSLTSQLEITPKYDKLVIIETSASMIIQLPCELDYVGIPKAEIKWLRNGDPIDTHNQEYYQIHINHTLIIKNLKLTDAGIFQCYAYNDVGEDFLNIWLKVTSFAPRLCNSEIIMENITVLKESTTVLTCPIHGAPTPEFKWYKETNENEWTPIHQLYQKYKNSNYSSTIKRKQYLIKEDDISVMSADDKLKSTQRLSNSCVPMGLNELEIYHVDYKSTGLYKCEAVNYLGNQSAFIYVSVYSRTIPVHYLPSSITAFANQSLSIMCSFYIDQNTIAEINWFHGRKESTLSGEKYKKHNNTMLLHETTKDNTKVITNYNLVKSVPIDPVITYFSRDIPQKHKPSIGLKEYGSILHVNSVDVIHQGFYVCEILSPGGNYTLKTELKVVSLPTTPTDLSVTNVFETSNYNDNNNNNIHDIGVQLLWRQPQANHQLKITHYAIFIHKLPNQNGLRKQNCEIITDEEWELFSVINLNETIKNPTNDSYIYTIRNISIIFQTGSYCFSLSSVNFLGWSKKSNSVFYSVSNIPKTALNEIIMKLHLINVTSTSIHIIWVAALQTNKSSLSLVKEYQLYYWIETSDFVEVKKCSNKNSFIQQHELTNLKPLTRYHLKISACNDYECGTFSEVLQVQTLPHELFKTPSLISVTVHQGNKVEISFFSDYIDKDDYYIEQMKGYLVELSCIDPPGCSDLQMYLPLECVMDTERFVDEHFNVNPENTIGNQRCNELNPLENSIFLYSANVNRSNHQISISLNSLSPHTLYELFVAYVYTNRVGPFSRPAEVFRTIEDVPSRIINLMVNTDGRDGLIVEWDAPEKPNGKILQYILHYTEIKPIDSLIDIHHQYDHIESEYNTTLAFMNQRINQSSSYDNELSIHQYPITHHLSSAYIKDSNFIHSIQTRTYDNRKYAGYYSLNRTTYRVHIKSLIHKHIYQIRMFALNTAGLSPVTLQLGITSLLPKLKYQYQYTEKNFIQWINLIHLNKHQEKIFKWLNSTRIQFVSEPVITKINAHNAEFSIEFNLKLDEDISHSIHYNQSTPVVGDFSRTIKLIEKCKWPIKIQKIPLNGYQALSGNDQIDSWNWRIITAYKYTINSSLKLSLTELTKFNVNQGVQLTLSFKLFNLSSSNYYRIEVWQPIGLLFGNYKQIASKILYHSNLSKWFKIDCKPPTVSPSSVSTYMLNIDQMKITWQPLSSEEWNGIPGGYLITVQEAETEHTHSSITTYPNHDHMYNANETVKIQITQSKCGLDYLQIFINDSMAFSYIIGDLKLGSDYMVSIRAASVEIGDSDKWLLGPQTVIQHLSIYKQAKNNEDIRFLTSMRMSKFTPYNLKVSRELDWIVVSWKENIKVECGQLPEGYQLIFNKVWFNENTNETLPNDDDDYVNYLKFIPFNDTNLNRSKILQSSDSFYENILKLPLKIFFNPNEACYFNGYLRLQLLYIIGQSVNENVEQVTIYLNLEAEKIRHRLLLRKVIPLSKQRKARVLITWIPNINNDKPLFPHTDIFTLKWTRIDPISYEKLSLPFTRLISWPDTNNHILMNNGYAALKSAEKASKRQKYSEYLITVDELLMEATYLFQLIETNFSQPINISVNDEKMCSSKTELLVYVTTVESFQTGPLQRPVTPKIQISHSSFTQKQYENTICPIAKTHLSWPNYLRQLQSNQTTEYSSGFLYTSPVTNYVLHYAEVMNNNFSEDIYSKNSNNFGSAIWKTYQPAPQIDEVNDFLVDGLLPYKMYIFRLAAQTDTGISPFSLPTDILITSPQRPCSYSIKLEFELRSHLHSEISQRSDHTSRRRSDIVTRGYCEYLLLKWKALNYHQWNSQPGWYHITYRLWSSNYNNANTQLFNLFIKHDENQIKNSYFHVELKNLIPNHYYLFSIEAINNYNTNNLMTSMVQLSSSFIIIHSGIGCNPIELQYNQIKQMTRSIIMYMNKLNYPILLSKPLLSPVNFLCLSDPIQVLIKCTWEYKEFQGILGFILEVHEYGEINYNISHNSIQTHSIFIKPHVNGVLLHSVSSITQSNVILSGQTIIKPYFYYKTSIHVITTGGHGPKAYFPQSDYKETKINTNIKLHHSTENGCLSGELLCTSQSPPNPPFSLASQWLSRDLIKLEWLQPEQLNGKLVNYRITWSEITFPFKDNQFIDQNSINSKELGQQFTMILKSFETTYTIDQLHENTSYIFKVYARTESKQNDGWSIPNCIYASTSYCWFNSPQIIRIISQHKCDFKTLLKTIDPSLEKFCSFNSPILRRPVVFISSINKTATNPKFENLTRNSLKFHYNKTNINYASTVITILWSEAMSGINSITHILIELRYSWNLNKWYSFTMINSSMRLYTFDFEDLTKLSVDLNKDSKHSFHAMRRKVKSQTTMNEINQEATIRMITAAFTDANVPIDSTTHVAIQFRVSPVNQFQIGLPSQESDWSVIKLKTIATPFYHHWWFIMMLGLCATSIIFILLITLKWNIHRRQQLNKSTFVTEKSDSNVSSSNAFMNDCCLALKLYHSNYLTKTMNNNIQLNGEICEYPNLINSTFHNTRSPETVELTTGIYYTENSNNMLHKNQNPFNLALNNHNWDVLYNTSPEILIAQTDSSLGSKAPSNRTVSTSEVERFDDFTQNYNNCITSQGLINSNQSLYPEINVPIIPSYNFSSPYSLQNNQLITDISNSINNEILLNQNLPSPCNSNKLYIDQISAPYPYSSLQNESIMLNQNNLYKLDTNRTLKFDKSVTPFNQTINSLPSSEYQWNTNHQNGQTHLDQKSYDVELSLTQNHSVYQKFINPINNTSSSTINASFNLADTILNNHNSNQHFYQMNANGDNYIMSKSHIGTYEPENPNYMKYNSLQKKSLNRHSMATDYNRSERVKTNMELNSLPMEYSPLNNDNQSSVNHNGQRLIQDFDFNLLPDHLILNGQVNQTSISNTTVNQISNIHPTGSHNNDVNNDTVQVNENSHFTNTKHLSKQGSIHQSPSPYKNTDLLYNNYNSTMTIVKNNDQDTLSNWDENLEFHITTDLELLTSTEV</sequence>
<keyword evidence="2" id="KW-0812">Transmembrane</keyword>
<accession>A0A3Q0KSX7</accession>
<feature type="domain" description="Ig-like" evidence="3">
    <location>
        <begin position="562"/>
        <end position="696"/>
    </location>
</feature>
<dbReference type="WBParaSite" id="Smp_171680.1">
    <property type="protein sequence ID" value="Smp_171680.1"/>
    <property type="gene ID" value="Smp_171680"/>
</dbReference>
<dbReference type="Gene3D" id="2.60.40.10">
    <property type="entry name" value="Immunoglobulins"/>
    <property type="match status" value="9"/>
</dbReference>
<dbReference type="InterPro" id="IPR013783">
    <property type="entry name" value="Ig-like_fold"/>
</dbReference>
<organism evidence="5 6">
    <name type="scientific">Schistosoma mansoni</name>
    <name type="common">Blood fluke</name>
    <dbReference type="NCBI Taxonomy" id="6183"/>
    <lineage>
        <taxon>Eukaryota</taxon>
        <taxon>Metazoa</taxon>
        <taxon>Spiralia</taxon>
        <taxon>Lophotrochozoa</taxon>
        <taxon>Platyhelminthes</taxon>
        <taxon>Trematoda</taxon>
        <taxon>Digenea</taxon>
        <taxon>Strigeidida</taxon>
        <taxon>Schistosomatoidea</taxon>
        <taxon>Schistosomatidae</taxon>
        <taxon>Schistosoma</taxon>
    </lineage>
</organism>
<dbReference type="InParanoid" id="A0A3Q0KSX7"/>
<feature type="domain" description="Fibronectin type-III" evidence="4">
    <location>
        <begin position="990"/>
        <end position="1089"/>
    </location>
</feature>
<evidence type="ECO:0000259" key="3">
    <source>
        <dbReference type="PROSITE" id="PS50835"/>
    </source>
</evidence>
<name>A0A3Q0KSX7_SCHMA</name>
<dbReference type="SUPFAM" id="SSF49265">
    <property type="entry name" value="Fibronectin type III"/>
    <property type="match status" value="5"/>
</dbReference>
<evidence type="ECO:0000313" key="6">
    <source>
        <dbReference type="WBParaSite" id="Smp_171680.1"/>
    </source>
</evidence>
<dbReference type="PANTHER" id="PTHR13817">
    <property type="entry name" value="TITIN"/>
    <property type="match status" value="1"/>
</dbReference>
<dbReference type="InterPro" id="IPR050964">
    <property type="entry name" value="Striated_Muscle_Regulatory"/>
</dbReference>
<dbReference type="PROSITE" id="PS50835">
    <property type="entry name" value="IG_LIKE"/>
    <property type="match status" value="3"/>
</dbReference>
<dbReference type="InterPro" id="IPR007110">
    <property type="entry name" value="Ig-like_dom"/>
</dbReference>
<dbReference type="InterPro" id="IPR036179">
    <property type="entry name" value="Ig-like_dom_sf"/>
</dbReference>
<dbReference type="CDD" id="cd00096">
    <property type="entry name" value="Ig"/>
    <property type="match status" value="1"/>
</dbReference>
<keyword evidence="2" id="KW-0472">Membrane</keyword>
<dbReference type="PROSITE" id="PS50853">
    <property type="entry name" value="FN3"/>
    <property type="match status" value="2"/>
</dbReference>
<feature type="domain" description="Ig-like" evidence="3">
    <location>
        <begin position="36"/>
        <end position="117"/>
    </location>
</feature>
<dbReference type="Pfam" id="PF13895">
    <property type="entry name" value="Ig_2"/>
    <property type="match status" value="1"/>
</dbReference>
<dbReference type="Proteomes" id="UP000008854">
    <property type="component" value="Unassembled WGS sequence"/>
</dbReference>
<dbReference type="SUPFAM" id="SSF48726">
    <property type="entry name" value="Immunoglobulin"/>
    <property type="match status" value="4"/>
</dbReference>
<proteinExistence type="predicted"/>
<dbReference type="STRING" id="6183.A0A3Q0KSX7"/>
<reference evidence="5" key="1">
    <citation type="journal article" date="2012" name="PLoS Negl. Trop. Dis.">
        <title>A systematically improved high quality genome and transcriptome of the human blood fluke Schistosoma mansoni.</title>
        <authorList>
            <person name="Protasio A.V."/>
            <person name="Tsai I.J."/>
            <person name="Babbage A."/>
            <person name="Nichol S."/>
            <person name="Hunt M."/>
            <person name="Aslett M.A."/>
            <person name="De Silva N."/>
            <person name="Velarde G.S."/>
            <person name="Anderson T.J."/>
            <person name="Clark R.C."/>
            <person name="Davidson C."/>
            <person name="Dillon G.P."/>
            <person name="Holroyd N.E."/>
            <person name="LoVerde P.T."/>
            <person name="Lloyd C."/>
            <person name="McQuillan J."/>
            <person name="Oliveira G."/>
            <person name="Otto T.D."/>
            <person name="Parker-Manuel S.J."/>
            <person name="Quail M.A."/>
            <person name="Wilson R.A."/>
            <person name="Zerlotini A."/>
            <person name="Dunne D.W."/>
            <person name="Berriman M."/>
        </authorList>
    </citation>
    <scope>NUCLEOTIDE SEQUENCE [LARGE SCALE GENOMIC DNA]</scope>
    <source>
        <strain evidence="5">Puerto Rican</strain>
    </source>
</reference>
<evidence type="ECO:0000313" key="5">
    <source>
        <dbReference type="Proteomes" id="UP000008854"/>
    </source>
</evidence>
<keyword evidence="2" id="KW-1133">Transmembrane helix</keyword>
<reference evidence="6" key="2">
    <citation type="submission" date="2018-12" db="UniProtKB">
        <authorList>
            <consortium name="WormBaseParasite"/>
        </authorList>
    </citation>
    <scope>IDENTIFICATION</scope>
    <source>
        <strain evidence="6">Puerto Rican</strain>
    </source>
</reference>
<dbReference type="InterPro" id="IPR013098">
    <property type="entry name" value="Ig_I-set"/>
</dbReference>
<dbReference type="Pfam" id="PF07679">
    <property type="entry name" value="I-set"/>
    <property type="match status" value="1"/>
</dbReference>
<dbReference type="InterPro" id="IPR003599">
    <property type="entry name" value="Ig_sub"/>
</dbReference>
<evidence type="ECO:0000256" key="1">
    <source>
        <dbReference type="ARBA" id="ARBA00022737"/>
    </source>
</evidence>
<feature type="domain" description="Ig-like" evidence="3">
    <location>
        <begin position="468"/>
        <end position="558"/>
    </location>
</feature>
<dbReference type="Pfam" id="PF00041">
    <property type="entry name" value="fn3"/>
    <property type="match status" value="2"/>
</dbReference>
<keyword evidence="5" id="KW-1185">Reference proteome</keyword>
<dbReference type="InterPro" id="IPR003961">
    <property type="entry name" value="FN3_dom"/>
</dbReference>
<evidence type="ECO:0000259" key="4">
    <source>
        <dbReference type="PROSITE" id="PS50853"/>
    </source>
</evidence>
<dbReference type="InterPro" id="IPR003598">
    <property type="entry name" value="Ig_sub2"/>
</dbReference>
<evidence type="ECO:0000256" key="2">
    <source>
        <dbReference type="SAM" id="Phobius"/>
    </source>
</evidence>
<dbReference type="CDD" id="cd00063">
    <property type="entry name" value="FN3"/>
    <property type="match status" value="4"/>
</dbReference>
<feature type="transmembrane region" description="Helical" evidence="2">
    <location>
        <begin position="2881"/>
        <end position="2902"/>
    </location>
</feature>
<dbReference type="InterPro" id="IPR036116">
    <property type="entry name" value="FN3_sf"/>
</dbReference>
<dbReference type="PANTHER" id="PTHR13817:SF166">
    <property type="entry name" value="NEURONAL IGCAM-RELATED"/>
    <property type="match status" value="1"/>
</dbReference>
<feature type="domain" description="Fibronectin type-III" evidence="4">
    <location>
        <begin position="2539"/>
        <end position="2650"/>
    </location>
</feature>
<dbReference type="SMART" id="SM00409">
    <property type="entry name" value="IG"/>
    <property type="match status" value="4"/>
</dbReference>
<dbReference type="SMART" id="SM00060">
    <property type="entry name" value="FN3"/>
    <property type="match status" value="6"/>
</dbReference>
<keyword evidence="1" id="KW-0677">Repeat</keyword>
<protein>
    <submittedName>
        <fullName evidence="6">Ig-like domain-containing protein</fullName>
    </submittedName>
</protein>